<dbReference type="EMBL" id="JAELXS010000002">
    <property type="protein sequence ID" value="MBJ6120965.1"/>
    <property type="molecule type" value="Genomic_DNA"/>
</dbReference>
<evidence type="ECO:0000313" key="2">
    <source>
        <dbReference type="Proteomes" id="UP000640426"/>
    </source>
</evidence>
<sequence length="119" mass="13571">MAGTAKEWDGAAVRKWLESRVVAARSDQVAAERGGRDRQDDCDKATAEEMVCSFLKGSRSVDAMESFSAELRSLLDRDDYIWRGVYDDARFDRHVRTYIKKLARMTKTNDGFGNIAHYQ</sequence>
<organism evidence="1 2">
    <name type="scientific">Sphingomonas mollis</name>
    <dbReference type="NCBI Taxonomy" id="2795726"/>
    <lineage>
        <taxon>Bacteria</taxon>
        <taxon>Pseudomonadati</taxon>
        <taxon>Pseudomonadota</taxon>
        <taxon>Alphaproteobacteria</taxon>
        <taxon>Sphingomonadales</taxon>
        <taxon>Sphingomonadaceae</taxon>
        <taxon>Sphingomonas</taxon>
    </lineage>
</organism>
<dbReference type="Proteomes" id="UP000640426">
    <property type="component" value="Unassembled WGS sequence"/>
</dbReference>
<comment type="caution">
    <text evidence="1">The sequence shown here is derived from an EMBL/GenBank/DDBJ whole genome shotgun (WGS) entry which is preliminary data.</text>
</comment>
<proteinExistence type="predicted"/>
<accession>A0ABS0XMG9</accession>
<protein>
    <submittedName>
        <fullName evidence="1">Uncharacterized protein</fullName>
    </submittedName>
</protein>
<gene>
    <name evidence="1" type="ORF">JAO74_04065</name>
</gene>
<reference evidence="2" key="1">
    <citation type="submission" date="2020-12" db="EMBL/GenBank/DDBJ databases">
        <title>Hymenobacter sp.</title>
        <authorList>
            <person name="Kim M.K."/>
        </authorList>
    </citation>
    <scope>NUCLEOTIDE SEQUENCE [LARGE SCALE GENOMIC DNA]</scope>
    <source>
        <strain evidence="2">BT553</strain>
    </source>
</reference>
<keyword evidence="2" id="KW-1185">Reference proteome</keyword>
<name>A0ABS0XMG9_9SPHN</name>
<evidence type="ECO:0000313" key="1">
    <source>
        <dbReference type="EMBL" id="MBJ6120965.1"/>
    </source>
</evidence>
<dbReference type="RefSeq" id="WP_199035439.1">
    <property type="nucleotide sequence ID" value="NZ_JAELXS010000002.1"/>
</dbReference>